<proteinExistence type="predicted"/>
<dbReference type="AlphaFoldDB" id="A0A0E9VHI8"/>
<feature type="compositionally biased region" description="Low complexity" evidence="1">
    <location>
        <begin position="14"/>
        <end position="25"/>
    </location>
</feature>
<reference evidence="2" key="1">
    <citation type="submission" date="2014-11" db="EMBL/GenBank/DDBJ databases">
        <authorList>
            <person name="Amaro Gonzalez C."/>
        </authorList>
    </citation>
    <scope>NUCLEOTIDE SEQUENCE</scope>
</reference>
<dbReference type="EMBL" id="GBXM01031111">
    <property type="protein sequence ID" value="JAH77466.1"/>
    <property type="molecule type" value="Transcribed_RNA"/>
</dbReference>
<name>A0A0E9VHI8_ANGAN</name>
<feature type="region of interest" description="Disordered" evidence="1">
    <location>
        <begin position="1"/>
        <end position="25"/>
    </location>
</feature>
<accession>A0A0E9VHI8</accession>
<evidence type="ECO:0000256" key="1">
    <source>
        <dbReference type="SAM" id="MobiDB-lite"/>
    </source>
</evidence>
<dbReference type="EMBL" id="GBXM01034187">
    <property type="protein sequence ID" value="JAH74390.1"/>
    <property type="molecule type" value="Transcribed_RNA"/>
</dbReference>
<evidence type="ECO:0000313" key="2">
    <source>
        <dbReference type="EMBL" id="JAH77466.1"/>
    </source>
</evidence>
<dbReference type="EMBL" id="GBXM01027620">
    <property type="protein sequence ID" value="JAH80957.1"/>
    <property type="molecule type" value="Transcribed_RNA"/>
</dbReference>
<reference evidence="2" key="2">
    <citation type="journal article" date="2015" name="Fish Shellfish Immunol.">
        <title>Early steps in the European eel (Anguilla anguilla)-Vibrio vulnificus interaction in the gills: Role of the RtxA13 toxin.</title>
        <authorList>
            <person name="Callol A."/>
            <person name="Pajuelo D."/>
            <person name="Ebbesson L."/>
            <person name="Teles M."/>
            <person name="MacKenzie S."/>
            <person name="Amaro C."/>
        </authorList>
    </citation>
    <scope>NUCLEOTIDE SEQUENCE</scope>
</reference>
<sequence>MSGLSPVIARKPRATSTTSRASHTSLYAASSPANAARVRAGRASCPTLSFTSLKMFT</sequence>
<protein>
    <submittedName>
        <fullName evidence="2">Uncharacterized protein</fullName>
    </submittedName>
</protein>
<organism evidence="2">
    <name type="scientific">Anguilla anguilla</name>
    <name type="common">European freshwater eel</name>
    <name type="synonym">Muraena anguilla</name>
    <dbReference type="NCBI Taxonomy" id="7936"/>
    <lineage>
        <taxon>Eukaryota</taxon>
        <taxon>Metazoa</taxon>
        <taxon>Chordata</taxon>
        <taxon>Craniata</taxon>
        <taxon>Vertebrata</taxon>
        <taxon>Euteleostomi</taxon>
        <taxon>Actinopterygii</taxon>
        <taxon>Neopterygii</taxon>
        <taxon>Teleostei</taxon>
        <taxon>Anguilliformes</taxon>
        <taxon>Anguillidae</taxon>
        <taxon>Anguilla</taxon>
    </lineage>
</organism>